<keyword evidence="1" id="KW-0677">Repeat</keyword>
<dbReference type="PROSITE" id="PS50012">
    <property type="entry name" value="RCC1_3"/>
    <property type="match status" value="5"/>
</dbReference>
<organism evidence="5 6">
    <name type="scientific">Stylonychia lemnae</name>
    <name type="common">Ciliate</name>
    <dbReference type="NCBI Taxonomy" id="5949"/>
    <lineage>
        <taxon>Eukaryota</taxon>
        <taxon>Sar</taxon>
        <taxon>Alveolata</taxon>
        <taxon>Ciliophora</taxon>
        <taxon>Intramacronucleata</taxon>
        <taxon>Spirotrichea</taxon>
        <taxon>Stichotrichia</taxon>
        <taxon>Sporadotrichida</taxon>
        <taxon>Oxytrichidae</taxon>
        <taxon>Stylonychinae</taxon>
        <taxon>Stylonychia</taxon>
    </lineage>
</organism>
<feature type="repeat" description="RCC1" evidence="2">
    <location>
        <begin position="374"/>
        <end position="425"/>
    </location>
</feature>
<feature type="region of interest" description="Disordered" evidence="4">
    <location>
        <begin position="495"/>
        <end position="515"/>
    </location>
</feature>
<evidence type="ECO:0000256" key="2">
    <source>
        <dbReference type="PROSITE-ProRule" id="PRU00235"/>
    </source>
</evidence>
<keyword evidence="3" id="KW-0175">Coiled coil</keyword>
<dbReference type="Proteomes" id="UP000039865">
    <property type="component" value="Unassembled WGS sequence"/>
</dbReference>
<dbReference type="Pfam" id="PF00415">
    <property type="entry name" value="RCC1"/>
    <property type="match status" value="3"/>
</dbReference>
<feature type="repeat" description="RCC1" evidence="2">
    <location>
        <begin position="88"/>
        <end position="144"/>
    </location>
</feature>
<dbReference type="Gene3D" id="2.130.10.30">
    <property type="entry name" value="Regulator of chromosome condensation 1/beta-lactamase-inhibitor protein II"/>
    <property type="match status" value="2"/>
</dbReference>
<accession>A0A078AZV9</accession>
<dbReference type="InterPro" id="IPR051210">
    <property type="entry name" value="Ub_ligase/GEF_domain"/>
</dbReference>
<evidence type="ECO:0000256" key="3">
    <source>
        <dbReference type="SAM" id="Coils"/>
    </source>
</evidence>
<dbReference type="InterPro" id="IPR009091">
    <property type="entry name" value="RCC1/BLIP-II"/>
</dbReference>
<evidence type="ECO:0000256" key="4">
    <source>
        <dbReference type="SAM" id="MobiDB-lite"/>
    </source>
</evidence>
<dbReference type="SUPFAM" id="SSF50985">
    <property type="entry name" value="RCC1/BLIP-II"/>
    <property type="match status" value="1"/>
</dbReference>
<gene>
    <name evidence="5" type="primary">Contig18250.g19392</name>
    <name evidence="5" type="ORF">STYLEM_15820</name>
</gene>
<dbReference type="EMBL" id="CCKQ01014917">
    <property type="protein sequence ID" value="CDW86722.1"/>
    <property type="molecule type" value="Genomic_DNA"/>
</dbReference>
<feature type="repeat" description="RCC1" evidence="2">
    <location>
        <begin position="265"/>
        <end position="323"/>
    </location>
</feature>
<evidence type="ECO:0000256" key="1">
    <source>
        <dbReference type="ARBA" id="ARBA00022737"/>
    </source>
</evidence>
<dbReference type="PANTHER" id="PTHR22870:SF466">
    <property type="entry name" value="ANKYRIN REPEAT-CONTAINING PROTEIN"/>
    <property type="match status" value="1"/>
</dbReference>
<keyword evidence="6" id="KW-1185">Reference proteome</keyword>
<feature type="coiled-coil region" evidence="3">
    <location>
        <begin position="693"/>
        <end position="720"/>
    </location>
</feature>
<dbReference type="AlphaFoldDB" id="A0A078AZV9"/>
<proteinExistence type="predicted"/>
<evidence type="ECO:0000313" key="5">
    <source>
        <dbReference type="EMBL" id="CDW86722.1"/>
    </source>
</evidence>
<evidence type="ECO:0000313" key="6">
    <source>
        <dbReference type="Proteomes" id="UP000039865"/>
    </source>
</evidence>
<feature type="repeat" description="RCC1" evidence="2">
    <location>
        <begin position="213"/>
        <end position="264"/>
    </location>
</feature>
<name>A0A078AZV9_STYLE</name>
<feature type="compositionally biased region" description="Polar residues" evidence="4">
    <location>
        <begin position="506"/>
        <end position="515"/>
    </location>
</feature>
<dbReference type="OrthoDB" id="10256179at2759"/>
<dbReference type="PANTHER" id="PTHR22870">
    <property type="entry name" value="REGULATOR OF CHROMOSOME CONDENSATION"/>
    <property type="match status" value="1"/>
</dbReference>
<feature type="compositionally biased region" description="Basic and acidic residues" evidence="4">
    <location>
        <begin position="495"/>
        <end position="505"/>
    </location>
</feature>
<dbReference type="InParanoid" id="A0A078AZV9"/>
<dbReference type="PRINTS" id="PR00633">
    <property type="entry name" value="RCCNDNSATION"/>
</dbReference>
<feature type="repeat" description="RCC1" evidence="2">
    <location>
        <begin position="324"/>
        <end position="373"/>
    </location>
</feature>
<dbReference type="InterPro" id="IPR000408">
    <property type="entry name" value="Reg_chr_condens"/>
</dbReference>
<evidence type="ECO:0008006" key="7">
    <source>
        <dbReference type="Google" id="ProtNLM"/>
    </source>
</evidence>
<reference evidence="5 6" key="1">
    <citation type="submission" date="2014-06" db="EMBL/GenBank/DDBJ databases">
        <authorList>
            <person name="Swart Estienne"/>
        </authorList>
    </citation>
    <scope>NUCLEOTIDE SEQUENCE [LARGE SCALE GENOMIC DNA]</scope>
    <source>
        <strain evidence="5 6">130c</strain>
    </source>
</reference>
<protein>
    <recommendedName>
        <fullName evidence="7">Regulator of chromosome condensation</fullName>
    </recommendedName>
</protein>
<sequence length="801" mass="91486">MLKKRDNDSQGRGSTASDGEILAYYFGKALASPFEVKSNDEEIRSEGFRTPQQPGEQYIDQAESNKDRFTFLQAEAGLSHTLLLNKKGEVFSFGEGLQGQLGIGQKLIHLQKATQVMIKNGPKKQQKITRLVASGYNSAAFDKNGRIWMWGGLEPINVEFEVVHKDKNDEPGIQLEPFLDDNKNHRKINTEYIIEFENISWGMDHCLFLDKKRRVFSMGFGRHGRLGQGDEKDLLKPKMIRTLEGKKVIDVQCGLHHSMAVTDEGDVYTWGVGGQGRLGLGYDEDTRSNLNQFLPKKIEYDFEDNQLMNVSCGETVNCIAIKAGTLFTWGKGQHEKPKFDDYIEYSSPFPMIEDKQITYVSCGASHVMCIDRNGRLFGWGQGAEGCLGFGDGKKRLSVCPISFFENKRVIDVSCGDKFTVVIAEVLQDKKQNNALGGIFNNNGDIDLAAGVRARMQKMKHVQEGQKSVRKTLCGGDHVSEQLRQKIMGVLVKNKERQASNRDNESRNNYSTMSQIEQNRRISLPTIKTHAQNNFNTINAENQNDDFKQSFTISHNQEIRKVKLMDKNQNKGSRLNPAIKDIINKSNQKTRPSHRGANQNQTMIIQNELINDESLTYFIQNNFKTRGGTPMKNTRWKTAFYVDEVCADKHKIMKKLRKINYNEYFGNNFQVSRIDPQFKDLENQEKVKVIDNVIDFLFQDLKALRNKKRQEESSKDDKSESRAKELGLQQMTQFEMAIANDPQRVTNYSPFLADINYHKLRKKNIHLSPSIVYKRPENKLYIGGNTLRSIKKDEARAKSIMR</sequence>